<gene>
    <name evidence="1" type="ORF">FPZ49_11445</name>
</gene>
<comment type="caution">
    <text evidence="1">The sequence shown here is derived from an EMBL/GenBank/DDBJ whole genome shotgun (WGS) entry which is preliminary data.</text>
</comment>
<dbReference type="Proteomes" id="UP000317036">
    <property type="component" value="Unassembled WGS sequence"/>
</dbReference>
<dbReference type="EMBL" id="VNJI01000011">
    <property type="protein sequence ID" value="TVY09978.1"/>
    <property type="molecule type" value="Genomic_DNA"/>
</dbReference>
<dbReference type="AlphaFoldDB" id="A0A559KCW4"/>
<dbReference type="OrthoDB" id="2974702at2"/>
<dbReference type="RefSeq" id="WP_144846619.1">
    <property type="nucleotide sequence ID" value="NZ_VNJI01000011.1"/>
</dbReference>
<accession>A0A559KCW4</accession>
<evidence type="ECO:0000313" key="1">
    <source>
        <dbReference type="EMBL" id="TVY09978.1"/>
    </source>
</evidence>
<evidence type="ECO:0000313" key="2">
    <source>
        <dbReference type="Proteomes" id="UP000317036"/>
    </source>
</evidence>
<reference evidence="1 2" key="1">
    <citation type="submission" date="2019-07" db="EMBL/GenBank/DDBJ databases">
        <authorList>
            <person name="Kim J."/>
        </authorList>
    </citation>
    <scope>NUCLEOTIDE SEQUENCE [LARGE SCALE GENOMIC DNA]</scope>
    <source>
        <strain evidence="1 2">JC52</strain>
    </source>
</reference>
<organism evidence="1 2">
    <name type="scientific">Paenibacillus cremeus</name>
    <dbReference type="NCBI Taxonomy" id="2163881"/>
    <lineage>
        <taxon>Bacteria</taxon>
        <taxon>Bacillati</taxon>
        <taxon>Bacillota</taxon>
        <taxon>Bacilli</taxon>
        <taxon>Bacillales</taxon>
        <taxon>Paenibacillaceae</taxon>
        <taxon>Paenibacillus</taxon>
    </lineage>
</organism>
<keyword evidence="2" id="KW-1185">Reference proteome</keyword>
<sequence length="144" mass="16344">MKSANFDALTGEVTYVDAPVNTLSLSEAQTQQITLITNDYRRATQTFQSSALGSVFTYLADDTSLGKFNAEYAYVNSTDYDGLPILWYTLEQGGVNHTKDQFCQVWKDGRLYLRDKFNKWDTLVKQIKSNTKESDVPTVMAITW</sequence>
<proteinExistence type="predicted"/>
<protein>
    <submittedName>
        <fullName evidence="1">Uncharacterized protein</fullName>
    </submittedName>
</protein>
<name>A0A559KCW4_9BACL</name>